<evidence type="ECO:0000256" key="2">
    <source>
        <dbReference type="ARBA" id="ARBA00010663"/>
    </source>
</evidence>
<comment type="subcellular location">
    <subcellularLocation>
        <location evidence="1">Membrane</location>
        <topology evidence="1">Multi-pass membrane protein</topology>
    </subcellularLocation>
</comment>
<dbReference type="GO" id="GO:0016020">
    <property type="term" value="C:membrane"/>
    <property type="evidence" value="ECO:0007669"/>
    <property type="project" value="UniProtKB-SubCell"/>
</dbReference>
<name>A0A193KUX4_SCHMD</name>
<evidence type="ECO:0000313" key="12">
    <source>
        <dbReference type="EMBL" id="ANO39140.1"/>
    </source>
</evidence>
<dbReference type="OrthoDB" id="9046662at2759"/>
<gene>
    <name evidence="12" type="primary">npyr-5</name>
</gene>
<proteinExistence type="evidence at transcript level"/>
<feature type="transmembrane region" description="Helical" evidence="10">
    <location>
        <begin position="370"/>
        <end position="393"/>
    </location>
</feature>
<dbReference type="CDD" id="cd15203">
    <property type="entry name" value="7tmA_NPYR-like"/>
    <property type="match status" value="1"/>
</dbReference>
<feature type="transmembrane region" description="Helical" evidence="10">
    <location>
        <begin position="104"/>
        <end position="126"/>
    </location>
</feature>
<dbReference type="PANTHER" id="PTHR24235">
    <property type="entry name" value="NEUROPEPTIDE Y RECEPTOR"/>
    <property type="match status" value="1"/>
</dbReference>
<evidence type="ECO:0000256" key="6">
    <source>
        <dbReference type="ARBA" id="ARBA00023136"/>
    </source>
</evidence>
<sequence>MMEQFNQSCHIYFKNSNEIPVRSIEMMINYYKYCGQFTDIERETFIQVIKDSIPKPNKLEKLELAGLITILTIFILMIIFGVFGNALVVFAVMRYRQLQTARNVFILNLAISDLCLCIFTQPFNLLRLLVKYHPWTYGDVLCKMSALLQGTNVFVSTITITAIALDRFQVIIYPTRSAVQSLEAVLCLCSIWIISCIMASPLLLFSRVYKDHRDYYSCGEDDFRQKTNKLVYTIISIVFQYFVPILIVSIAYIRIYLRIKYRLINSAINTKQIKENKSKYESINSGKFSAKQKKEKQRQRRTNMLLANLSILFALSWLPLNIVNLYMAVKEHNFNFTISTGDKKSSFSIPSTNLSNNLYDTNSNDSYSNFIQAVCLMLVLASACINPILYGWLNDNFRKVLPKMLKCSSDSKTSKQTKMEMENKSVMSIIVNPNSAPITIQIPIVTPLICVEQSAIIANFD</sequence>
<evidence type="ECO:0000259" key="11">
    <source>
        <dbReference type="PROSITE" id="PS50262"/>
    </source>
</evidence>
<dbReference type="Gene3D" id="1.20.1070.10">
    <property type="entry name" value="Rhodopsin 7-helix transmembrane proteins"/>
    <property type="match status" value="1"/>
</dbReference>
<evidence type="ECO:0000256" key="10">
    <source>
        <dbReference type="SAM" id="Phobius"/>
    </source>
</evidence>
<dbReference type="EMBL" id="KX018979">
    <property type="protein sequence ID" value="ANO39140.1"/>
    <property type="molecule type" value="mRNA"/>
</dbReference>
<dbReference type="PANTHER" id="PTHR24235:SF12">
    <property type="entry name" value="G-PROTEIN COUPLED RECEPTORS FAMILY 1 PROFILE DOMAIN-CONTAINING PROTEIN"/>
    <property type="match status" value="1"/>
</dbReference>
<dbReference type="InterPro" id="IPR017452">
    <property type="entry name" value="GPCR_Rhodpsn_7TM"/>
</dbReference>
<keyword evidence="6 10" id="KW-0472">Membrane</keyword>
<keyword evidence="5 9" id="KW-0297">G-protein coupled receptor</keyword>
<dbReference type="PRINTS" id="PR01012">
    <property type="entry name" value="NRPEPTIDEYR"/>
</dbReference>
<feature type="transmembrane region" description="Helical" evidence="10">
    <location>
        <begin position="305"/>
        <end position="327"/>
    </location>
</feature>
<keyword evidence="3 9" id="KW-0812">Transmembrane</keyword>
<evidence type="ECO:0000256" key="3">
    <source>
        <dbReference type="ARBA" id="ARBA00022692"/>
    </source>
</evidence>
<feature type="domain" description="G-protein coupled receptors family 1 profile" evidence="11">
    <location>
        <begin position="84"/>
        <end position="390"/>
    </location>
</feature>
<comment type="similarity">
    <text evidence="2 9">Belongs to the G-protein coupled receptor 1 family.</text>
</comment>
<feature type="transmembrane region" description="Helical" evidence="10">
    <location>
        <begin position="230"/>
        <end position="253"/>
    </location>
</feature>
<dbReference type="InterPro" id="IPR000611">
    <property type="entry name" value="NPY_rcpt"/>
</dbReference>
<organism evidence="12">
    <name type="scientific">Schmidtea mediterranea</name>
    <name type="common">Freshwater planarian flatworm</name>
    <dbReference type="NCBI Taxonomy" id="79327"/>
    <lineage>
        <taxon>Eukaryota</taxon>
        <taxon>Metazoa</taxon>
        <taxon>Spiralia</taxon>
        <taxon>Lophotrochozoa</taxon>
        <taxon>Platyhelminthes</taxon>
        <taxon>Rhabditophora</taxon>
        <taxon>Seriata</taxon>
        <taxon>Tricladida</taxon>
        <taxon>Continenticola</taxon>
        <taxon>Geoplanoidea</taxon>
        <taxon>Dugesiidae</taxon>
        <taxon>Schmidtea</taxon>
    </lineage>
</organism>
<dbReference type="PROSITE" id="PS00237">
    <property type="entry name" value="G_PROTEIN_RECEP_F1_1"/>
    <property type="match status" value="1"/>
</dbReference>
<keyword evidence="7 9" id="KW-0675">Receptor</keyword>
<evidence type="ECO:0000256" key="4">
    <source>
        <dbReference type="ARBA" id="ARBA00022989"/>
    </source>
</evidence>
<evidence type="ECO:0000256" key="7">
    <source>
        <dbReference type="ARBA" id="ARBA00023170"/>
    </source>
</evidence>
<accession>A0A193KUX4</accession>
<dbReference type="PRINTS" id="PR00237">
    <property type="entry name" value="GPCRRHODOPSN"/>
</dbReference>
<dbReference type="InterPro" id="IPR000276">
    <property type="entry name" value="GPCR_Rhodpsn"/>
</dbReference>
<keyword evidence="8 9" id="KW-0807">Transducer</keyword>
<reference evidence="12" key="1">
    <citation type="journal article" date="2016" name="PLoS Biol.">
        <title>GPCRs Direct Germline Development and Somatic Gonad Function in Planarians.</title>
        <authorList>
            <person name="Saberi A."/>
            <person name="Jamal A."/>
            <person name="Beets I."/>
            <person name="Schoofs L."/>
            <person name="Newmark P.A."/>
        </authorList>
    </citation>
    <scope>NUCLEOTIDE SEQUENCE</scope>
</reference>
<feature type="transmembrane region" description="Helical" evidence="10">
    <location>
        <begin position="146"/>
        <end position="165"/>
    </location>
</feature>
<feature type="transmembrane region" description="Helical" evidence="10">
    <location>
        <begin position="64"/>
        <end position="92"/>
    </location>
</feature>
<evidence type="ECO:0000256" key="5">
    <source>
        <dbReference type="ARBA" id="ARBA00023040"/>
    </source>
</evidence>
<dbReference type="GO" id="GO:0004983">
    <property type="term" value="F:neuropeptide Y receptor activity"/>
    <property type="evidence" value="ECO:0007669"/>
    <property type="project" value="InterPro"/>
</dbReference>
<feature type="transmembrane region" description="Helical" evidence="10">
    <location>
        <begin position="185"/>
        <end position="205"/>
    </location>
</feature>
<dbReference type="SMART" id="SM01381">
    <property type="entry name" value="7TM_GPCR_Srsx"/>
    <property type="match status" value="1"/>
</dbReference>
<protein>
    <submittedName>
        <fullName evidence="12">NPYR-5</fullName>
    </submittedName>
</protein>
<dbReference type="PROSITE" id="PS50262">
    <property type="entry name" value="G_PROTEIN_RECEP_F1_2"/>
    <property type="match status" value="1"/>
</dbReference>
<evidence type="ECO:0000256" key="9">
    <source>
        <dbReference type="RuleBase" id="RU000688"/>
    </source>
</evidence>
<dbReference type="AlphaFoldDB" id="A0A193KUX4"/>
<dbReference type="Pfam" id="PF00001">
    <property type="entry name" value="7tm_1"/>
    <property type="match status" value="1"/>
</dbReference>
<dbReference type="SUPFAM" id="SSF81321">
    <property type="entry name" value="Family A G protein-coupled receptor-like"/>
    <property type="match status" value="1"/>
</dbReference>
<evidence type="ECO:0000256" key="1">
    <source>
        <dbReference type="ARBA" id="ARBA00004141"/>
    </source>
</evidence>
<evidence type="ECO:0000256" key="8">
    <source>
        <dbReference type="ARBA" id="ARBA00023224"/>
    </source>
</evidence>
<keyword evidence="4 10" id="KW-1133">Transmembrane helix</keyword>